<gene>
    <name evidence="3" type="ORF">L1049_024628</name>
</gene>
<dbReference type="PANTHER" id="PTHR47074">
    <property type="entry name" value="BNAC02G40300D PROTEIN"/>
    <property type="match status" value="1"/>
</dbReference>
<dbReference type="AlphaFoldDB" id="A0AAP0RV73"/>
<accession>A0AAP0RV73</accession>
<dbReference type="CDD" id="cd06222">
    <property type="entry name" value="RNase_H_like"/>
    <property type="match status" value="1"/>
</dbReference>
<proteinExistence type="predicted"/>
<keyword evidence="1" id="KW-0812">Transmembrane</keyword>
<dbReference type="Gene3D" id="3.30.420.10">
    <property type="entry name" value="Ribonuclease H-like superfamily/Ribonuclease H"/>
    <property type="match status" value="1"/>
</dbReference>
<organism evidence="3 4">
    <name type="scientific">Liquidambar formosana</name>
    <name type="common">Formosan gum</name>
    <dbReference type="NCBI Taxonomy" id="63359"/>
    <lineage>
        <taxon>Eukaryota</taxon>
        <taxon>Viridiplantae</taxon>
        <taxon>Streptophyta</taxon>
        <taxon>Embryophyta</taxon>
        <taxon>Tracheophyta</taxon>
        <taxon>Spermatophyta</taxon>
        <taxon>Magnoliopsida</taxon>
        <taxon>eudicotyledons</taxon>
        <taxon>Gunneridae</taxon>
        <taxon>Pentapetalae</taxon>
        <taxon>Saxifragales</taxon>
        <taxon>Altingiaceae</taxon>
        <taxon>Liquidambar</taxon>
    </lineage>
</organism>
<dbReference type="EMBL" id="JBBPBK010000005">
    <property type="protein sequence ID" value="KAK9285435.1"/>
    <property type="molecule type" value="Genomic_DNA"/>
</dbReference>
<sequence>MYSSGSVFLLVLYFNFVLLLRWPVWQASGLGWQGGGSMASDFRIWLGDLYQHADKELFAQILLTLWAIWLGRNRWVFEGIRDEPYVTVGKAAMLWHDFSEAAVTQGNLTRSRPLIHWRPPQMGVYKINVDGALFKEHHCVGLGVIVRDWEGQVIAASSKKLSGTFPVAVVEAMAVRYALVLAHELGLHSVEVEGNSIEVVNVLNLSETFRTPPGLIIEDILTYASQFFDMASFGHIHREGNEVAHGLTHYASNIDDVCVWIEDIPEFIRDQFLVDLYQVPDS</sequence>
<reference evidence="3 4" key="1">
    <citation type="journal article" date="2024" name="Plant J.">
        <title>Genome sequences and population genomics reveal climatic adaptation and genomic divergence between two closely related sweetgum species.</title>
        <authorList>
            <person name="Xu W.Q."/>
            <person name="Ren C.Q."/>
            <person name="Zhang X.Y."/>
            <person name="Comes H.P."/>
            <person name="Liu X.H."/>
            <person name="Li Y.G."/>
            <person name="Kettle C.J."/>
            <person name="Jalonen R."/>
            <person name="Gaisberger H."/>
            <person name="Ma Y.Z."/>
            <person name="Qiu Y.X."/>
        </authorList>
    </citation>
    <scope>NUCLEOTIDE SEQUENCE [LARGE SCALE GENOMIC DNA]</scope>
    <source>
        <strain evidence="3">Hangzhou</strain>
    </source>
</reference>
<dbReference type="InterPro" id="IPR002156">
    <property type="entry name" value="RNaseH_domain"/>
</dbReference>
<keyword evidence="1" id="KW-0472">Membrane</keyword>
<comment type="caution">
    <text evidence="3">The sequence shown here is derived from an EMBL/GenBank/DDBJ whole genome shotgun (WGS) entry which is preliminary data.</text>
</comment>
<name>A0AAP0RV73_LIQFO</name>
<dbReference type="InterPro" id="IPR044730">
    <property type="entry name" value="RNase_H-like_dom_plant"/>
</dbReference>
<evidence type="ECO:0000313" key="4">
    <source>
        <dbReference type="Proteomes" id="UP001415857"/>
    </source>
</evidence>
<dbReference type="GO" id="GO:0004523">
    <property type="term" value="F:RNA-DNA hybrid ribonuclease activity"/>
    <property type="evidence" value="ECO:0007669"/>
    <property type="project" value="InterPro"/>
</dbReference>
<evidence type="ECO:0000313" key="3">
    <source>
        <dbReference type="EMBL" id="KAK9285435.1"/>
    </source>
</evidence>
<dbReference type="SUPFAM" id="SSF53098">
    <property type="entry name" value="Ribonuclease H-like"/>
    <property type="match status" value="1"/>
</dbReference>
<protein>
    <recommendedName>
        <fullName evidence="2">RNase H type-1 domain-containing protein</fullName>
    </recommendedName>
</protein>
<evidence type="ECO:0000259" key="2">
    <source>
        <dbReference type="Pfam" id="PF13456"/>
    </source>
</evidence>
<feature type="transmembrane region" description="Helical" evidence="1">
    <location>
        <begin position="6"/>
        <end position="24"/>
    </location>
</feature>
<feature type="domain" description="RNase H type-1" evidence="2">
    <location>
        <begin position="128"/>
        <end position="249"/>
    </location>
</feature>
<dbReference type="Pfam" id="PF13456">
    <property type="entry name" value="RVT_3"/>
    <property type="match status" value="1"/>
</dbReference>
<dbReference type="InterPro" id="IPR012337">
    <property type="entry name" value="RNaseH-like_sf"/>
</dbReference>
<evidence type="ECO:0000256" key="1">
    <source>
        <dbReference type="SAM" id="Phobius"/>
    </source>
</evidence>
<dbReference type="PANTHER" id="PTHR47074:SF48">
    <property type="entry name" value="POLYNUCLEOTIDYL TRANSFERASE, RIBONUCLEASE H-LIKE SUPERFAMILY PROTEIN"/>
    <property type="match status" value="1"/>
</dbReference>
<keyword evidence="1" id="KW-1133">Transmembrane helix</keyword>
<dbReference type="InterPro" id="IPR036397">
    <property type="entry name" value="RNaseH_sf"/>
</dbReference>
<dbReference type="Proteomes" id="UP001415857">
    <property type="component" value="Unassembled WGS sequence"/>
</dbReference>
<keyword evidence="4" id="KW-1185">Reference proteome</keyword>
<dbReference type="InterPro" id="IPR052929">
    <property type="entry name" value="RNase_H-like_EbsB-rel"/>
</dbReference>
<dbReference type="GO" id="GO:0003676">
    <property type="term" value="F:nucleic acid binding"/>
    <property type="evidence" value="ECO:0007669"/>
    <property type="project" value="InterPro"/>
</dbReference>